<evidence type="ECO:0000313" key="4">
    <source>
        <dbReference type="Proteomes" id="UP000607331"/>
    </source>
</evidence>
<evidence type="ECO:0000256" key="1">
    <source>
        <dbReference type="ARBA" id="ARBA00023125"/>
    </source>
</evidence>
<gene>
    <name evidence="3" type="primary">bglJ</name>
    <name evidence="3" type="ORF">HII27_12840</name>
</gene>
<dbReference type="EMBL" id="JABBJF010000010">
    <property type="protein sequence ID" value="MBC1186600.1"/>
    <property type="molecule type" value="Genomic_DNA"/>
</dbReference>
<dbReference type="PRINTS" id="PR00038">
    <property type="entry name" value="HTHLUXR"/>
</dbReference>
<keyword evidence="4" id="KW-1185">Reference proteome</keyword>
<reference evidence="3 4" key="1">
    <citation type="submission" date="2020-04" db="EMBL/GenBank/DDBJ databases">
        <title>The draft genome of Kluyvera sichuanensis strain SCKS090646.</title>
        <authorList>
            <person name="Wei L."/>
            <person name="Liu L."/>
            <person name="Feng Y."/>
            <person name="Zong Z."/>
        </authorList>
    </citation>
    <scope>NUCLEOTIDE SEQUENCE [LARGE SCALE GENOMIC DNA]</scope>
    <source>
        <strain evidence="3 4">090646</strain>
    </source>
</reference>
<evidence type="ECO:0000259" key="2">
    <source>
        <dbReference type="PROSITE" id="PS50043"/>
    </source>
</evidence>
<feature type="domain" description="HTH luxR-type" evidence="2">
    <location>
        <begin position="145"/>
        <end position="210"/>
    </location>
</feature>
<dbReference type="GeneID" id="98391493"/>
<dbReference type="Pfam" id="PF00196">
    <property type="entry name" value="GerE"/>
    <property type="match status" value="1"/>
</dbReference>
<dbReference type="RefSeq" id="WP_185668236.1">
    <property type="nucleotide sequence ID" value="NZ_CP162271.1"/>
</dbReference>
<organism evidence="3 4">
    <name type="scientific">Kluyvera sichuanensis</name>
    <dbReference type="NCBI Taxonomy" id="2725494"/>
    <lineage>
        <taxon>Bacteria</taxon>
        <taxon>Pseudomonadati</taxon>
        <taxon>Pseudomonadota</taxon>
        <taxon>Gammaproteobacteria</taxon>
        <taxon>Enterobacterales</taxon>
        <taxon>Enterobacteriaceae</taxon>
        <taxon>Kluyvera</taxon>
    </lineage>
</organism>
<dbReference type="NCBIfam" id="NF008548">
    <property type="entry name" value="PRK11475.1"/>
    <property type="match status" value="1"/>
</dbReference>
<sequence>MEKCSRKQRIAIIEHCNVTAVGLRHLLMSARGRHFTFHFFRSIAEFKLAVKQGPFDGVMYCLSGTRELRIECLLLMGEIANHHPEVMRIILANDKDEAALIRHLSPTYIHGVLSKSETLSDLRHSVFELLEEAIEVREAMEDSAAQRENRFLSPTENLILRYMTYGYSLMDISQQLGRNIKTIRAHKFNAMTKLRVNSDIELLSAADLLVSLHDINDASTSPVC</sequence>
<proteinExistence type="predicted"/>
<dbReference type="Gene3D" id="1.10.10.10">
    <property type="entry name" value="Winged helix-like DNA-binding domain superfamily/Winged helix DNA-binding domain"/>
    <property type="match status" value="1"/>
</dbReference>
<dbReference type="InterPro" id="IPR036388">
    <property type="entry name" value="WH-like_DNA-bd_sf"/>
</dbReference>
<dbReference type="SUPFAM" id="SSF46894">
    <property type="entry name" value="C-terminal effector domain of the bipartite response regulators"/>
    <property type="match status" value="1"/>
</dbReference>
<accession>A0ABR6RUC1</accession>
<dbReference type="PROSITE" id="PS50043">
    <property type="entry name" value="HTH_LUXR_2"/>
    <property type="match status" value="1"/>
</dbReference>
<keyword evidence="1 3" id="KW-0238">DNA-binding</keyword>
<protein>
    <submittedName>
        <fullName evidence="3">DNA-binding transcriptional activator BglJ</fullName>
    </submittedName>
</protein>
<dbReference type="GO" id="GO:0003677">
    <property type="term" value="F:DNA binding"/>
    <property type="evidence" value="ECO:0007669"/>
    <property type="project" value="UniProtKB-KW"/>
</dbReference>
<dbReference type="PANTHER" id="PTHR43214">
    <property type="entry name" value="TWO-COMPONENT RESPONSE REGULATOR"/>
    <property type="match status" value="1"/>
</dbReference>
<evidence type="ECO:0000313" key="3">
    <source>
        <dbReference type="EMBL" id="MBC1186600.1"/>
    </source>
</evidence>
<dbReference type="InterPro" id="IPR039420">
    <property type="entry name" value="WalR-like"/>
</dbReference>
<dbReference type="CDD" id="cd06170">
    <property type="entry name" value="LuxR_C_like"/>
    <property type="match status" value="1"/>
</dbReference>
<dbReference type="SMART" id="SM00421">
    <property type="entry name" value="HTH_LUXR"/>
    <property type="match status" value="1"/>
</dbReference>
<dbReference type="InterPro" id="IPR016032">
    <property type="entry name" value="Sig_transdc_resp-reg_C-effctor"/>
</dbReference>
<name>A0ABR6RUC1_9ENTR</name>
<dbReference type="InterPro" id="IPR000792">
    <property type="entry name" value="Tscrpt_reg_LuxR_C"/>
</dbReference>
<dbReference type="PANTHER" id="PTHR43214:SF31">
    <property type="entry name" value="TRANSCRIPTIONAL ACTIVATOR PROTEIN BGLJ"/>
    <property type="match status" value="1"/>
</dbReference>
<comment type="caution">
    <text evidence="3">The sequence shown here is derived from an EMBL/GenBank/DDBJ whole genome shotgun (WGS) entry which is preliminary data.</text>
</comment>
<dbReference type="Proteomes" id="UP000607331">
    <property type="component" value="Unassembled WGS sequence"/>
</dbReference>